<evidence type="ECO:0000256" key="2">
    <source>
        <dbReference type="ARBA" id="ARBA00022741"/>
    </source>
</evidence>
<dbReference type="SUPFAM" id="SSF56059">
    <property type="entry name" value="Glutathione synthetase ATP-binding domain-like"/>
    <property type="match status" value="1"/>
</dbReference>
<evidence type="ECO:0000256" key="1">
    <source>
        <dbReference type="ARBA" id="ARBA00022598"/>
    </source>
</evidence>
<dbReference type="RefSeq" id="WP_077969875.1">
    <property type="nucleotide sequence ID" value="NZ_CP015820.1"/>
</dbReference>
<keyword evidence="3 4" id="KW-0067">ATP-binding</keyword>
<sequence length="382" mass="43154">MKILLVDTGFSSLPVYKFLRQCTDEVWAIGNRAEDVIAKHAGKRWIKQDYSKIHDVAKIIDKFDFIVPGCTDVSMDTCVKITSNNKLLDSVQVNDILNRKSLFRSVCKKLDLPCPRLIDPEDLPLEGKFICKPVDSFSGRGVTIFEGKDIKQFEKAAEIARLSSPSSDFLIESYIEGQLYSCSGFIENESLTDHFFVREGCSANPYAVDTSYVVEAMDKTAESVLVKAIEKLAEHLKLKDGLLHVQFILSDTGPMIIEATRRCPGDLYSLLIERSTGFEYAAKYASYHLGKTFYATSKFSKPIVRHTVTADDVCIFDGLNLKKDILLRAFYPLSMLGSSLQPKQKDRAGILFCEAQNKDSILNIYDYFMQRQIYDVTDPQLM</sequence>
<dbReference type="Gene3D" id="3.30.470.20">
    <property type="entry name" value="ATP-grasp fold, B domain"/>
    <property type="match status" value="1"/>
</dbReference>
<dbReference type="InterPro" id="IPR011761">
    <property type="entry name" value="ATP-grasp"/>
</dbReference>
<evidence type="ECO:0000256" key="3">
    <source>
        <dbReference type="ARBA" id="ARBA00022840"/>
    </source>
</evidence>
<protein>
    <submittedName>
        <fullName evidence="6">ATP-grasp domain-containing protein</fullName>
    </submittedName>
</protein>
<evidence type="ECO:0000259" key="5">
    <source>
        <dbReference type="PROSITE" id="PS50975"/>
    </source>
</evidence>
<evidence type="ECO:0000313" key="7">
    <source>
        <dbReference type="Proteomes" id="UP000189660"/>
    </source>
</evidence>
<dbReference type="KEGG" id="bapa:BBC0178_001280"/>
<dbReference type="PROSITE" id="PS50975">
    <property type="entry name" value="ATP_GRASP"/>
    <property type="match status" value="1"/>
</dbReference>
<accession>A0A1U9M8K4</accession>
<dbReference type="Proteomes" id="UP000189660">
    <property type="component" value="Chromosome"/>
</dbReference>
<gene>
    <name evidence="6" type="ORF">BBC0178_001280</name>
</gene>
<feature type="domain" description="ATP-grasp" evidence="5">
    <location>
        <begin position="94"/>
        <end position="289"/>
    </location>
</feature>
<dbReference type="OrthoDB" id="9803907at2"/>
<dbReference type="InterPro" id="IPR052032">
    <property type="entry name" value="ATP-dep_AA_Ligase"/>
</dbReference>
<keyword evidence="2 4" id="KW-0547">Nucleotide-binding</keyword>
<evidence type="ECO:0000256" key="4">
    <source>
        <dbReference type="PROSITE-ProRule" id="PRU00409"/>
    </source>
</evidence>
<proteinExistence type="predicted"/>
<dbReference type="GO" id="GO:0005524">
    <property type="term" value="F:ATP binding"/>
    <property type="evidence" value="ECO:0007669"/>
    <property type="project" value="UniProtKB-UniRule"/>
</dbReference>
<reference evidence="6 7" key="1">
    <citation type="submission" date="2016-11" db="EMBL/GenBank/DDBJ databases">
        <title>Comparative genomics of Bartonella apis.</title>
        <authorList>
            <person name="Engel P."/>
        </authorList>
    </citation>
    <scope>NUCLEOTIDE SEQUENCE [LARGE SCALE GENOMIC DNA]</scope>
    <source>
        <strain evidence="6 7">BBC0178</strain>
    </source>
</reference>
<dbReference type="EMBL" id="CP015820">
    <property type="protein sequence ID" value="AQT41636.1"/>
    <property type="molecule type" value="Genomic_DNA"/>
</dbReference>
<dbReference type="GO" id="GO:0016874">
    <property type="term" value="F:ligase activity"/>
    <property type="evidence" value="ECO:0007669"/>
    <property type="project" value="UniProtKB-KW"/>
</dbReference>
<dbReference type="GO" id="GO:0046872">
    <property type="term" value="F:metal ion binding"/>
    <property type="evidence" value="ECO:0007669"/>
    <property type="project" value="InterPro"/>
</dbReference>
<name>A0A1U9M8K4_9HYPH</name>
<dbReference type="AlphaFoldDB" id="A0A1U9M8K4"/>
<keyword evidence="7" id="KW-1185">Reference proteome</keyword>
<organism evidence="6 7">
    <name type="scientific">Bartonella apihabitans</name>
    <dbReference type="NCBI Taxonomy" id="2750929"/>
    <lineage>
        <taxon>Bacteria</taxon>
        <taxon>Pseudomonadati</taxon>
        <taxon>Pseudomonadota</taxon>
        <taxon>Alphaproteobacteria</taxon>
        <taxon>Hyphomicrobiales</taxon>
        <taxon>Bartonellaceae</taxon>
        <taxon>Bartonella</taxon>
    </lineage>
</organism>
<dbReference type="PANTHER" id="PTHR43585:SF2">
    <property type="entry name" value="ATP-GRASP ENZYME FSQD"/>
    <property type="match status" value="1"/>
</dbReference>
<dbReference type="Pfam" id="PF13535">
    <property type="entry name" value="ATP-grasp_4"/>
    <property type="match status" value="1"/>
</dbReference>
<keyword evidence="1" id="KW-0436">Ligase</keyword>
<dbReference type="PANTHER" id="PTHR43585">
    <property type="entry name" value="FUMIPYRROLE BIOSYNTHESIS PROTEIN C"/>
    <property type="match status" value="1"/>
</dbReference>
<evidence type="ECO:0000313" key="6">
    <source>
        <dbReference type="EMBL" id="AQT41636.1"/>
    </source>
</evidence>